<organism evidence="2 3">
    <name type="scientific">Rhodofomes roseus</name>
    <dbReference type="NCBI Taxonomy" id="34475"/>
    <lineage>
        <taxon>Eukaryota</taxon>
        <taxon>Fungi</taxon>
        <taxon>Dikarya</taxon>
        <taxon>Basidiomycota</taxon>
        <taxon>Agaricomycotina</taxon>
        <taxon>Agaricomycetes</taxon>
        <taxon>Polyporales</taxon>
        <taxon>Rhodofomes</taxon>
    </lineage>
</organism>
<gene>
    <name evidence="2" type="ORF">EVJ58_g5643</name>
</gene>
<dbReference type="EMBL" id="SEKV01000293">
    <property type="protein sequence ID" value="TFY59662.1"/>
    <property type="molecule type" value="Genomic_DNA"/>
</dbReference>
<feature type="compositionally biased region" description="Polar residues" evidence="1">
    <location>
        <begin position="177"/>
        <end position="187"/>
    </location>
</feature>
<evidence type="ECO:0000313" key="2">
    <source>
        <dbReference type="EMBL" id="TFY59662.1"/>
    </source>
</evidence>
<dbReference type="AlphaFoldDB" id="A0A4Y9YBX6"/>
<feature type="region of interest" description="Disordered" evidence="1">
    <location>
        <begin position="145"/>
        <end position="191"/>
    </location>
</feature>
<proteinExistence type="predicted"/>
<accession>A0A4Y9YBX6</accession>
<evidence type="ECO:0000313" key="3">
    <source>
        <dbReference type="Proteomes" id="UP000298390"/>
    </source>
</evidence>
<dbReference type="Proteomes" id="UP000298390">
    <property type="component" value="Unassembled WGS sequence"/>
</dbReference>
<feature type="region of interest" description="Disordered" evidence="1">
    <location>
        <begin position="244"/>
        <end position="267"/>
    </location>
</feature>
<sequence>MSATQFELLHIPVDDKACWTIPILDGRSRPIPWAAFGDYSAPVLAHFADDDTDAFTISSEDTGLCSIPEDVDDDLTGSSCYSRHSWPIDENLTEDIGQLEEEEPEEAEEDFGGPREVCHSFFFRGAQYETVRTIVRANSESAFSGLYSSDSDSDAWSSSSTSLSLSGDVPDDVSDPGTDTPQLSRSPTPDPLDAVRCGVELIAARQHLEEDLYYREHEWLLQQIGCGRMEIWVTEERVERTELSEDSRPRVFFAPPSGRRQSLGGCS</sequence>
<protein>
    <submittedName>
        <fullName evidence="2">Uncharacterized protein</fullName>
    </submittedName>
</protein>
<evidence type="ECO:0000256" key="1">
    <source>
        <dbReference type="SAM" id="MobiDB-lite"/>
    </source>
</evidence>
<reference evidence="2 3" key="1">
    <citation type="submission" date="2019-01" db="EMBL/GenBank/DDBJ databases">
        <title>Genome sequencing of the rare red list fungi Fomitopsis rosea.</title>
        <authorList>
            <person name="Buettner E."/>
            <person name="Kellner H."/>
        </authorList>
    </citation>
    <scope>NUCLEOTIDE SEQUENCE [LARGE SCALE GENOMIC DNA]</scope>
    <source>
        <strain evidence="2 3">DSM 105464</strain>
    </source>
</reference>
<feature type="compositionally biased region" description="Low complexity" evidence="1">
    <location>
        <begin position="146"/>
        <end position="166"/>
    </location>
</feature>
<comment type="caution">
    <text evidence="2">The sequence shown here is derived from an EMBL/GenBank/DDBJ whole genome shotgun (WGS) entry which is preliminary data.</text>
</comment>
<name>A0A4Y9YBX6_9APHY</name>